<evidence type="ECO:0000313" key="2">
    <source>
        <dbReference type="Proteomes" id="UP000054928"/>
    </source>
</evidence>
<keyword evidence="2" id="KW-1185">Reference proteome</keyword>
<proteinExistence type="predicted"/>
<name>A0A0P1AP25_PLAHL</name>
<evidence type="ECO:0000313" key="1">
    <source>
        <dbReference type="EMBL" id="CEG42774.1"/>
    </source>
</evidence>
<dbReference type="GeneID" id="36408078"/>
<sequence>MYFLAAPRRSVDADINQIMNVESKLGSQKMQYGYKGQLNAASLLKDGSISDL</sequence>
<dbReference type="RefSeq" id="XP_024579143.1">
    <property type="nucleotide sequence ID" value="XM_024728690.1"/>
</dbReference>
<dbReference type="AlphaFoldDB" id="A0A0P1AP25"/>
<accession>A0A0P1AP25</accession>
<dbReference type="Proteomes" id="UP000054928">
    <property type="component" value="Unassembled WGS sequence"/>
</dbReference>
<protein>
    <submittedName>
        <fullName evidence="1">Uncharacterized protein</fullName>
    </submittedName>
</protein>
<dbReference type="EMBL" id="CCYD01000645">
    <property type="protein sequence ID" value="CEG42774.1"/>
    <property type="molecule type" value="Genomic_DNA"/>
</dbReference>
<organism evidence="1 2">
    <name type="scientific">Plasmopara halstedii</name>
    <name type="common">Downy mildew of sunflower</name>
    <dbReference type="NCBI Taxonomy" id="4781"/>
    <lineage>
        <taxon>Eukaryota</taxon>
        <taxon>Sar</taxon>
        <taxon>Stramenopiles</taxon>
        <taxon>Oomycota</taxon>
        <taxon>Peronosporomycetes</taxon>
        <taxon>Peronosporales</taxon>
        <taxon>Peronosporaceae</taxon>
        <taxon>Plasmopara</taxon>
    </lineage>
</organism>
<reference evidence="2" key="1">
    <citation type="submission" date="2014-09" db="EMBL/GenBank/DDBJ databases">
        <authorList>
            <person name="Sharma Rahul"/>
            <person name="Thines Marco"/>
        </authorList>
    </citation>
    <scope>NUCLEOTIDE SEQUENCE [LARGE SCALE GENOMIC DNA]</scope>
</reference>